<dbReference type="InterPro" id="IPR000891">
    <property type="entry name" value="PYR_CT"/>
</dbReference>
<proteinExistence type="inferred from homology"/>
<dbReference type="AlphaFoldDB" id="A0A1H6C1H6"/>
<protein>
    <submittedName>
        <fullName evidence="5">Hydroxymethylglutaryl-CoA lyase</fullName>
    </submittedName>
</protein>
<dbReference type="PANTHER" id="PTHR42738:SF7">
    <property type="entry name" value="HYDROXYMETHYLGLUTARYL-COA LYASE"/>
    <property type="match status" value="1"/>
</dbReference>
<evidence type="ECO:0000313" key="5">
    <source>
        <dbReference type="EMBL" id="SEG66567.1"/>
    </source>
</evidence>
<dbReference type="GO" id="GO:0046951">
    <property type="term" value="P:ketone body biosynthetic process"/>
    <property type="evidence" value="ECO:0007669"/>
    <property type="project" value="TreeGrafter"/>
</dbReference>
<feature type="domain" description="Pyruvate carboxyltransferase" evidence="4">
    <location>
        <begin position="4"/>
        <end position="269"/>
    </location>
</feature>
<dbReference type="GO" id="GO:0006552">
    <property type="term" value="P:L-leucine catabolic process"/>
    <property type="evidence" value="ECO:0007669"/>
    <property type="project" value="TreeGrafter"/>
</dbReference>
<accession>A0A1H6C1H6</accession>
<dbReference type="PANTHER" id="PTHR42738">
    <property type="entry name" value="HYDROXYMETHYLGLUTARYL-COA LYASE"/>
    <property type="match status" value="1"/>
</dbReference>
<dbReference type="Proteomes" id="UP000236728">
    <property type="component" value="Unassembled WGS sequence"/>
</dbReference>
<keyword evidence="3 5" id="KW-0456">Lyase</keyword>
<gene>
    <name evidence="5" type="ORF">SAMN05421819_4139</name>
</gene>
<name>A0A1H6C1H6_9BACT</name>
<evidence type="ECO:0000259" key="4">
    <source>
        <dbReference type="PROSITE" id="PS50991"/>
    </source>
</evidence>
<dbReference type="PROSITE" id="PS50991">
    <property type="entry name" value="PYR_CT"/>
    <property type="match status" value="1"/>
</dbReference>
<keyword evidence="6" id="KW-1185">Reference proteome</keyword>
<keyword evidence="2" id="KW-0479">Metal-binding</keyword>
<evidence type="ECO:0000256" key="1">
    <source>
        <dbReference type="ARBA" id="ARBA00009405"/>
    </source>
</evidence>
<evidence type="ECO:0000256" key="3">
    <source>
        <dbReference type="ARBA" id="ARBA00023239"/>
    </source>
</evidence>
<organism evidence="5 6">
    <name type="scientific">Bryocella elongata</name>
    <dbReference type="NCBI Taxonomy" id="863522"/>
    <lineage>
        <taxon>Bacteria</taxon>
        <taxon>Pseudomonadati</taxon>
        <taxon>Acidobacteriota</taxon>
        <taxon>Terriglobia</taxon>
        <taxon>Terriglobales</taxon>
        <taxon>Acidobacteriaceae</taxon>
        <taxon>Bryocella</taxon>
    </lineage>
</organism>
<evidence type="ECO:0000313" key="6">
    <source>
        <dbReference type="Proteomes" id="UP000236728"/>
    </source>
</evidence>
<dbReference type="InterPro" id="IPR013785">
    <property type="entry name" value="Aldolase_TIM"/>
</dbReference>
<dbReference type="RefSeq" id="WP_200821604.1">
    <property type="nucleotide sequence ID" value="NZ_FNVA01000008.1"/>
</dbReference>
<dbReference type="GO" id="GO:0004419">
    <property type="term" value="F:hydroxymethylglutaryl-CoA lyase activity"/>
    <property type="evidence" value="ECO:0007669"/>
    <property type="project" value="TreeGrafter"/>
</dbReference>
<dbReference type="GO" id="GO:0046872">
    <property type="term" value="F:metal ion binding"/>
    <property type="evidence" value="ECO:0007669"/>
    <property type="project" value="UniProtKB-KW"/>
</dbReference>
<comment type="similarity">
    <text evidence="1">Belongs to the HMG-CoA lyase family.</text>
</comment>
<dbReference type="SUPFAM" id="SSF51569">
    <property type="entry name" value="Aldolase"/>
    <property type="match status" value="1"/>
</dbReference>
<sequence length="289" mass="31125">MSELVKIIECPRDAWQNLPKIISPEAKADYLRQLVQAGFQYIDAASFVSRRAMPQMADSEYVLEYLDAPEEVEIIGVAVNARGAERASESGRVTTLAFPYSISPTYLERNQNQTPEDAVEQLEQIGEIAYKAGMDTVGYLSMAFGNPYGDAWDIDEVVSAVDILVDSGVLAVSLADTAGTASADTIRNVLSCVMGVHDGLEVGVHLHSKVEEAPLKIKAAYDAGCRRFDGTIGGTGTVPFAQDALVGNVSTELLIATLKHLGAELPDLEPLDRLIASSKDIAKKYGMVQ</sequence>
<dbReference type="Gene3D" id="3.20.20.70">
    <property type="entry name" value="Aldolase class I"/>
    <property type="match status" value="1"/>
</dbReference>
<dbReference type="InterPro" id="IPR043594">
    <property type="entry name" value="HMGL"/>
</dbReference>
<reference evidence="5 6" key="1">
    <citation type="submission" date="2016-10" db="EMBL/GenBank/DDBJ databases">
        <authorList>
            <person name="de Groot N.N."/>
        </authorList>
    </citation>
    <scope>NUCLEOTIDE SEQUENCE [LARGE SCALE GENOMIC DNA]</scope>
    <source>
        <strain evidence="5 6">DSM 22489</strain>
    </source>
</reference>
<dbReference type="EMBL" id="FNVA01000008">
    <property type="protein sequence ID" value="SEG66567.1"/>
    <property type="molecule type" value="Genomic_DNA"/>
</dbReference>
<dbReference type="Pfam" id="PF00682">
    <property type="entry name" value="HMGL-like"/>
    <property type="match status" value="1"/>
</dbReference>
<evidence type="ECO:0000256" key="2">
    <source>
        <dbReference type="ARBA" id="ARBA00022723"/>
    </source>
</evidence>